<dbReference type="RefSeq" id="WP_137328344.1">
    <property type="nucleotide sequence ID" value="NZ_CP040058.1"/>
</dbReference>
<dbReference type="OrthoDB" id="9776955at2"/>
<dbReference type="InterPro" id="IPR007487">
    <property type="entry name" value="ABC_transpt-TYRBP-like"/>
</dbReference>
<dbReference type="PROSITE" id="PS51257">
    <property type="entry name" value="PROKAR_LIPOPROTEIN"/>
    <property type="match status" value="1"/>
</dbReference>
<name>A0A4P8IB87_9FIRM</name>
<evidence type="ECO:0000313" key="3">
    <source>
        <dbReference type="Proteomes" id="UP000298653"/>
    </source>
</evidence>
<dbReference type="Proteomes" id="UP000298653">
    <property type="component" value="Chromosome"/>
</dbReference>
<organism evidence="2 3">
    <name type="scientific">Anaerostipes rhamnosivorans</name>
    <dbReference type="NCBI Taxonomy" id="1229621"/>
    <lineage>
        <taxon>Bacteria</taxon>
        <taxon>Bacillati</taxon>
        <taxon>Bacillota</taxon>
        <taxon>Clostridia</taxon>
        <taxon>Lachnospirales</taxon>
        <taxon>Lachnospiraceae</taxon>
        <taxon>Anaerostipes</taxon>
    </lineage>
</organism>
<dbReference type="SUPFAM" id="SSF53822">
    <property type="entry name" value="Periplasmic binding protein-like I"/>
    <property type="match status" value="2"/>
</dbReference>
<dbReference type="KEGG" id="arf:AR1Y2_1404"/>
<dbReference type="Pfam" id="PF04392">
    <property type="entry name" value="ABC_sub_bind"/>
    <property type="match status" value="1"/>
</dbReference>
<proteinExistence type="predicted"/>
<dbReference type="InterPro" id="IPR028082">
    <property type="entry name" value="Peripla_BP_I"/>
</dbReference>
<reference evidence="2 3" key="1">
    <citation type="submission" date="2019-05" db="EMBL/GenBank/DDBJ databases">
        <title>Complete genome sequencing of Anaerostipes rhamnosivorans.</title>
        <authorList>
            <person name="Bui T.P.N."/>
            <person name="de Vos W.M."/>
        </authorList>
    </citation>
    <scope>NUCLEOTIDE SEQUENCE [LARGE SCALE GENOMIC DNA]</scope>
    <source>
        <strain evidence="2 3">1y2</strain>
    </source>
</reference>
<keyword evidence="1" id="KW-0732">Signal</keyword>
<feature type="chain" id="PRO_5039062157" evidence="1">
    <location>
        <begin position="22"/>
        <end position="335"/>
    </location>
</feature>
<gene>
    <name evidence="2" type="ORF">AR1Y2_1404</name>
</gene>
<protein>
    <submittedName>
        <fullName evidence="2">ABC transporter substrate-binding protein</fullName>
    </submittedName>
</protein>
<evidence type="ECO:0000256" key="1">
    <source>
        <dbReference type="SAM" id="SignalP"/>
    </source>
</evidence>
<keyword evidence="3" id="KW-1185">Reference proteome</keyword>
<accession>A0A4P8IB87</accession>
<dbReference type="CDD" id="cd06325">
    <property type="entry name" value="PBP1_ABC_unchar_transporter"/>
    <property type="match status" value="1"/>
</dbReference>
<dbReference type="EMBL" id="CP040058">
    <property type="protein sequence ID" value="QCP34858.1"/>
    <property type="molecule type" value="Genomic_DNA"/>
</dbReference>
<dbReference type="AlphaFoldDB" id="A0A4P8IB87"/>
<sequence length="335" mass="35890">MRKKLLAAGCSMVLAASLLLAGCSKKSEDQTYQIGIQQFAEHESLNNCRKGFIQGLEKEGIKEGKNLKITFKNAQADTAADNQIASNFASKKFDLICAIATPSAQSAYNAASDSKTPVIYTAVTSPELAGFVDKDGKNVGEVTGTSDLILADKQLKLIRKVLPKAKNVGILYSTNEVNSKAGIEAYEKVAKKNGFKIVTQGISAAADMPMAADSLIKKVDCITNLTDNLVVSCMPTYLEKANKAKIPVFGSEIEQVKLGCIGCVGIDFVKLGEQTGKMAAKVLKGEKKASEIPFETFNQGDIYLNEKAAKDLGIKLPSDIQKTAVETFTEIKASK</sequence>
<dbReference type="PANTHER" id="PTHR35271:SF1">
    <property type="entry name" value="ABC TRANSPORTER, SUBSTRATE-BINDING LIPOPROTEIN"/>
    <property type="match status" value="1"/>
</dbReference>
<dbReference type="PANTHER" id="PTHR35271">
    <property type="entry name" value="ABC TRANSPORTER, SUBSTRATE-BINDING LIPOPROTEIN-RELATED"/>
    <property type="match status" value="1"/>
</dbReference>
<feature type="signal peptide" evidence="1">
    <location>
        <begin position="1"/>
        <end position="21"/>
    </location>
</feature>
<evidence type="ECO:0000313" key="2">
    <source>
        <dbReference type="EMBL" id="QCP34858.1"/>
    </source>
</evidence>
<dbReference type="Gene3D" id="3.40.50.2300">
    <property type="match status" value="2"/>
</dbReference>